<dbReference type="Pfam" id="PF07690">
    <property type="entry name" value="MFS_1"/>
    <property type="match status" value="1"/>
</dbReference>
<keyword evidence="4 5" id="KW-0472">Membrane</keyword>
<comment type="subcellular location">
    <subcellularLocation>
        <location evidence="1">Membrane</location>
        <topology evidence="1">Multi-pass membrane protein</topology>
    </subcellularLocation>
</comment>
<feature type="transmembrane region" description="Helical" evidence="5">
    <location>
        <begin position="202"/>
        <end position="221"/>
    </location>
</feature>
<dbReference type="InterPro" id="IPR011701">
    <property type="entry name" value="MFS"/>
</dbReference>
<feature type="transmembrane region" description="Helical" evidence="5">
    <location>
        <begin position="65"/>
        <end position="86"/>
    </location>
</feature>
<evidence type="ECO:0000256" key="5">
    <source>
        <dbReference type="SAM" id="Phobius"/>
    </source>
</evidence>
<feature type="transmembrane region" description="Helical" evidence="5">
    <location>
        <begin position="272"/>
        <end position="292"/>
    </location>
</feature>
<feature type="transmembrane region" description="Helical" evidence="5">
    <location>
        <begin position="6"/>
        <end position="35"/>
    </location>
</feature>
<evidence type="ECO:0000256" key="2">
    <source>
        <dbReference type="ARBA" id="ARBA00022692"/>
    </source>
</evidence>
<dbReference type="Gene3D" id="1.20.1250.20">
    <property type="entry name" value="MFS general substrate transporter like domains"/>
    <property type="match status" value="1"/>
</dbReference>
<dbReference type="PANTHER" id="PTHR23507:SF1">
    <property type="entry name" value="FI18259P1-RELATED"/>
    <property type="match status" value="1"/>
</dbReference>
<keyword evidence="7" id="KW-1185">Reference proteome</keyword>
<keyword evidence="2 5" id="KW-0812">Transmembrane</keyword>
<dbReference type="EMBL" id="LWCA01000061">
    <property type="protein sequence ID" value="OAF71324.1"/>
    <property type="molecule type" value="Genomic_DNA"/>
</dbReference>
<reference evidence="6 7" key="1">
    <citation type="submission" date="2016-04" db="EMBL/GenBank/DDBJ databases">
        <title>The genome of Intoshia linei affirms orthonectids as highly simplified spiralians.</title>
        <authorList>
            <person name="Mikhailov K.V."/>
            <person name="Slusarev G.S."/>
            <person name="Nikitin M.A."/>
            <person name="Logacheva M.D."/>
            <person name="Penin A."/>
            <person name="Aleoshin V."/>
            <person name="Panchin Y.V."/>
        </authorList>
    </citation>
    <scope>NUCLEOTIDE SEQUENCE [LARGE SCALE GENOMIC DNA]</scope>
    <source>
        <strain evidence="6">Intl2013</strain>
        <tissue evidence="6">Whole animal</tissue>
    </source>
</reference>
<protein>
    <recommendedName>
        <fullName evidence="8">Major facilitator superfamily (MFS) profile domain-containing protein</fullName>
    </recommendedName>
</protein>
<gene>
    <name evidence="6" type="ORF">A3Q56_00924</name>
</gene>
<feature type="transmembrane region" description="Helical" evidence="5">
    <location>
        <begin position="92"/>
        <end position="118"/>
    </location>
</feature>
<comment type="caution">
    <text evidence="6">The sequence shown here is derived from an EMBL/GenBank/DDBJ whole genome shotgun (WGS) entry which is preliminary data.</text>
</comment>
<name>A0A177BCS6_9BILA</name>
<evidence type="ECO:0000256" key="4">
    <source>
        <dbReference type="ARBA" id="ARBA00023136"/>
    </source>
</evidence>
<evidence type="ECO:0000256" key="3">
    <source>
        <dbReference type="ARBA" id="ARBA00022989"/>
    </source>
</evidence>
<accession>A0A177BCS6</accession>
<dbReference type="Proteomes" id="UP000078046">
    <property type="component" value="Unassembled WGS sequence"/>
</dbReference>
<proteinExistence type="predicted"/>
<sequence>MGSITGHILAMLVFIISLFAKSYYMVFFSLASFIIGISGRSSITTFSVYSHVSDNTSVNTRTFRIGMLSGCGYMGLCIGSLLVALLSPYIAVYYILAIVIFFLILCLLTVSFFLVPYVGENDTRIEMKQYDALNENKDDFEKKLNVLTKGESSNEQFYYAWWNFKKRVKEKPDQDTKISENCKRTATSVMTLFKKRENYQRLYLNFLIIFVFLHQASKAYHIDALLMITKSEPFFFTTAQFGYLLCITYIIFGLGALVLTPLFTKVLMLNDVVLLSFGCMANFVRFLCLTLSKEVWMIYASECIIGGSLYCKCNGNCGKPDGFSYFCNHIHSDAQKRHFDYTVFYIRNL</sequence>
<evidence type="ECO:0008006" key="8">
    <source>
        <dbReference type="Google" id="ProtNLM"/>
    </source>
</evidence>
<evidence type="ECO:0000256" key="1">
    <source>
        <dbReference type="ARBA" id="ARBA00004141"/>
    </source>
</evidence>
<keyword evidence="3 5" id="KW-1133">Transmembrane helix</keyword>
<dbReference type="PANTHER" id="PTHR23507">
    <property type="entry name" value="ZGC:174356"/>
    <property type="match status" value="1"/>
</dbReference>
<dbReference type="OrthoDB" id="3026777at2759"/>
<feature type="transmembrane region" description="Helical" evidence="5">
    <location>
        <begin position="241"/>
        <end position="260"/>
    </location>
</feature>
<dbReference type="GO" id="GO:0016020">
    <property type="term" value="C:membrane"/>
    <property type="evidence" value="ECO:0007669"/>
    <property type="project" value="UniProtKB-SubCell"/>
</dbReference>
<dbReference type="GO" id="GO:0022857">
    <property type="term" value="F:transmembrane transporter activity"/>
    <property type="evidence" value="ECO:0007669"/>
    <property type="project" value="InterPro"/>
</dbReference>
<evidence type="ECO:0000313" key="7">
    <source>
        <dbReference type="Proteomes" id="UP000078046"/>
    </source>
</evidence>
<dbReference type="InterPro" id="IPR036259">
    <property type="entry name" value="MFS_trans_sf"/>
</dbReference>
<dbReference type="AlphaFoldDB" id="A0A177BCS6"/>
<dbReference type="SUPFAM" id="SSF103473">
    <property type="entry name" value="MFS general substrate transporter"/>
    <property type="match status" value="1"/>
</dbReference>
<organism evidence="6 7">
    <name type="scientific">Intoshia linei</name>
    <dbReference type="NCBI Taxonomy" id="1819745"/>
    <lineage>
        <taxon>Eukaryota</taxon>
        <taxon>Metazoa</taxon>
        <taxon>Spiralia</taxon>
        <taxon>Lophotrochozoa</taxon>
        <taxon>Mesozoa</taxon>
        <taxon>Orthonectida</taxon>
        <taxon>Rhopaluridae</taxon>
        <taxon>Intoshia</taxon>
    </lineage>
</organism>
<evidence type="ECO:0000313" key="6">
    <source>
        <dbReference type="EMBL" id="OAF71324.1"/>
    </source>
</evidence>